<gene>
    <name evidence="1" type="ORF">IKE_02283</name>
</gene>
<name>A0A9W5Q4G3_BACCE</name>
<reference evidence="1 2" key="1">
    <citation type="submission" date="2012-12" db="EMBL/GenBank/DDBJ databases">
        <title>The Genome Sequence of Bacillus cereus VD196.</title>
        <authorList>
            <consortium name="The Broad Institute Genome Sequencing Platform"/>
            <consortium name="The Broad Institute Genome Sequencing Center for Infectious Disease"/>
            <person name="Feldgarden M."/>
            <person name="Van der Auwera G.A."/>
            <person name="Mahillon J."/>
            <person name="Duprez V."/>
            <person name="Timmery S."/>
            <person name="Mattelet C."/>
            <person name="Dierick K."/>
            <person name="Sun M."/>
            <person name="Yu Z."/>
            <person name="Zhu L."/>
            <person name="Hu X."/>
            <person name="Shank E.B."/>
            <person name="Swiecicka I."/>
            <person name="Hansen B.M."/>
            <person name="Andrup L."/>
            <person name="Walker B."/>
            <person name="Young S.K."/>
            <person name="Zeng Q."/>
            <person name="Gargeya S."/>
            <person name="Fitzgerald M."/>
            <person name="Haas B."/>
            <person name="Abouelleil A."/>
            <person name="Alvarado L."/>
            <person name="Arachchi H.M."/>
            <person name="Berlin A.M."/>
            <person name="Chapman S.B."/>
            <person name="Dewar J."/>
            <person name="Goldberg J."/>
            <person name="Griggs A."/>
            <person name="Gujja S."/>
            <person name="Hansen M."/>
            <person name="Howarth C."/>
            <person name="Imamovic A."/>
            <person name="Larimer J."/>
            <person name="McCowan C."/>
            <person name="Murphy C."/>
            <person name="Neiman D."/>
            <person name="Pearson M."/>
            <person name="Priest M."/>
            <person name="Roberts A."/>
            <person name="Saif S."/>
            <person name="Shea T."/>
            <person name="Sisk P."/>
            <person name="Sykes S."/>
            <person name="Wortman J."/>
            <person name="Nusbaum C."/>
            <person name="Birren B."/>
        </authorList>
    </citation>
    <scope>NUCLEOTIDE SEQUENCE [LARGE SCALE GENOMIC DNA]</scope>
    <source>
        <strain evidence="1 2">VD196</strain>
    </source>
</reference>
<accession>A0A9W5Q4G3</accession>
<dbReference type="EMBL" id="AHFL01000011">
    <property type="protein sequence ID" value="EOO67156.1"/>
    <property type="molecule type" value="Genomic_DNA"/>
</dbReference>
<comment type="caution">
    <text evidence="1">The sequence shown here is derived from an EMBL/GenBank/DDBJ whole genome shotgun (WGS) entry which is preliminary data.</text>
</comment>
<organism evidence="1 2">
    <name type="scientific">Bacillus cereus VD196</name>
    <dbReference type="NCBI Taxonomy" id="1053243"/>
    <lineage>
        <taxon>Bacteria</taxon>
        <taxon>Bacillati</taxon>
        <taxon>Bacillota</taxon>
        <taxon>Bacilli</taxon>
        <taxon>Bacillales</taxon>
        <taxon>Bacillaceae</taxon>
        <taxon>Bacillus</taxon>
        <taxon>Bacillus cereus group</taxon>
    </lineage>
</organism>
<evidence type="ECO:0000313" key="2">
    <source>
        <dbReference type="Proteomes" id="UP000014023"/>
    </source>
</evidence>
<proteinExistence type="predicted"/>
<dbReference type="AlphaFoldDB" id="A0A9W5Q4G3"/>
<sequence>MAYVTGEKGVYIQGLMDKSNEEFDKGNLGESVFLLEQAWGELPDDKVTYDESFLIIWGILDISILLNDVERMKKWVDKIFVADPERGDTGERELWAGKVAYEVGDFSKARGYLEIANKKSRGRCFSAEDGKYLKFLKDK</sequence>
<evidence type="ECO:0000313" key="1">
    <source>
        <dbReference type="EMBL" id="EOO67156.1"/>
    </source>
</evidence>
<protein>
    <submittedName>
        <fullName evidence="1">Uncharacterized protein</fullName>
    </submittedName>
</protein>
<dbReference type="Proteomes" id="UP000014023">
    <property type="component" value="Unassembled WGS sequence"/>
</dbReference>
<dbReference type="RefSeq" id="WP_000332227.1">
    <property type="nucleotide sequence ID" value="NZ_KB976254.1"/>
</dbReference>